<sequence length="59" mass="6581">VNYVADHYNGFQADVSYYGEAQFPHTYGPAVTFKPSAYPPPQPAYPPPRPAYPPPSPYH</sequence>
<comment type="caution">
    <text evidence="2">The sequence shown here is derived from an EMBL/GenBank/DDBJ whole genome shotgun (WGS) entry which is preliminary data.</text>
</comment>
<feature type="non-terminal residue" evidence="2">
    <location>
        <position position="1"/>
    </location>
</feature>
<organism evidence="2 3">
    <name type="scientific">Halocaridina rubra</name>
    <name type="common">Hawaiian red shrimp</name>
    <dbReference type="NCBI Taxonomy" id="373956"/>
    <lineage>
        <taxon>Eukaryota</taxon>
        <taxon>Metazoa</taxon>
        <taxon>Ecdysozoa</taxon>
        <taxon>Arthropoda</taxon>
        <taxon>Crustacea</taxon>
        <taxon>Multicrustacea</taxon>
        <taxon>Malacostraca</taxon>
        <taxon>Eumalacostraca</taxon>
        <taxon>Eucarida</taxon>
        <taxon>Decapoda</taxon>
        <taxon>Pleocyemata</taxon>
        <taxon>Caridea</taxon>
        <taxon>Atyoidea</taxon>
        <taxon>Atyidae</taxon>
        <taxon>Halocaridina</taxon>
    </lineage>
</organism>
<protein>
    <submittedName>
        <fullName evidence="2">Uncharacterized protein</fullName>
    </submittedName>
</protein>
<dbReference type="Proteomes" id="UP001381693">
    <property type="component" value="Unassembled WGS sequence"/>
</dbReference>
<feature type="region of interest" description="Disordered" evidence="1">
    <location>
        <begin position="38"/>
        <end position="59"/>
    </location>
</feature>
<evidence type="ECO:0000313" key="3">
    <source>
        <dbReference type="Proteomes" id="UP001381693"/>
    </source>
</evidence>
<dbReference type="AlphaFoldDB" id="A0AAN8ZYW8"/>
<proteinExistence type="predicted"/>
<name>A0AAN8ZYW8_HALRR</name>
<reference evidence="2 3" key="1">
    <citation type="submission" date="2023-11" db="EMBL/GenBank/DDBJ databases">
        <title>Halocaridina rubra genome assembly.</title>
        <authorList>
            <person name="Smith C."/>
        </authorList>
    </citation>
    <scope>NUCLEOTIDE SEQUENCE [LARGE SCALE GENOMIC DNA]</scope>
    <source>
        <strain evidence="2">EP-1</strain>
        <tissue evidence="2">Whole</tissue>
    </source>
</reference>
<gene>
    <name evidence="2" type="ORF">SK128_026705</name>
</gene>
<dbReference type="EMBL" id="JAXCGZ010019600">
    <property type="protein sequence ID" value="KAK7065950.1"/>
    <property type="molecule type" value="Genomic_DNA"/>
</dbReference>
<evidence type="ECO:0000256" key="1">
    <source>
        <dbReference type="SAM" id="MobiDB-lite"/>
    </source>
</evidence>
<keyword evidence="3" id="KW-1185">Reference proteome</keyword>
<evidence type="ECO:0000313" key="2">
    <source>
        <dbReference type="EMBL" id="KAK7065950.1"/>
    </source>
</evidence>
<accession>A0AAN8ZYW8</accession>